<accession>A0A0F9B3Z9</accession>
<name>A0A0F9B3Z9_9ZZZZ</name>
<comment type="caution">
    <text evidence="1">The sequence shown here is derived from an EMBL/GenBank/DDBJ whole genome shotgun (WGS) entry which is preliminary data.</text>
</comment>
<protein>
    <submittedName>
        <fullName evidence="1">Uncharacterized protein</fullName>
    </submittedName>
</protein>
<dbReference type="EMBL" id="LAZR01042851">
    <property type="protein sequence ID" value="KKL08512.1"/>
    <property type="molecule type" value="Genomic_DNA"/>
</dbReference>
<organism evidence="1">
    <name type="scientific">marine sediment metagenome</name>
    <dbReference type="NCBI Taxonomy" id="412755"/>
    <lineage>
        <taxon>unclassified sequences</taxon>
        <taxon>metagenomes</taxon>
        <taxon>ecological metagenomes</taxon>
    </lineage>
</organism>
<proteinExistence type="predicted"/>
<gene>
    <name evidence="1" type="ORF">LCGC14_2575140</name>
</gene>
<evidence type="ECO:0000313" key="1">
    <source>
        <dbReference type="EMBL" id="KKL08512.1"/>
    </source>
</evidence>
<reference evidence="1" key="1">
    <citation type="journal article" date="2015" name="Nature">
        <title>Complex archaea that bridge the gap between prokaryotes and eukaryotes.</title>
        <authorList>
            <person name="Spang A."/>
            <person name="Saw J.H."/>
            <person name="Jorgensen S.L."/>
            <person name="Zaremba-Niedzwiedzka K."/>
            <person name="Martijn J."/>
            <person name="Lind A.E."/>
            <person name="van Eijk R."/>
            <person name="Schleper C."/>
            <person name="Guy L."/>
            <person name="Ettema T.J."/>
        </authorList>
    </citation>
    <scope>NUCLEOTIDE SEQUENCE</scope>
</reference>
<dbReference type="AlphaFoldDB" id="A0A0F9B3Z9"/>
<sequence>MADREIRAADEVLDGTELTFWMQFLALEGKTMYIGYCECNLDMILPSDIPKYECQECGEWIDLSPLVHLPSGGEKLSFLKSNAPLIAMTQIGMNYGAQFGLRIDNVPGVEKGIMDSTSMKLL</sequence>